<dbReference type="PANTHER" id="PTHR37415:SF1">
    <property type="entry name" value="CELL FUSION PROTEIN AFF-1"/>
    <property type="match status" value="1"/>
</dbReference>
<keyword evidence="1" id="KW-0812">Transmembrane</keyword>
<feature type="non-terminal residue" evidence="3">
    <location>
        <position position="1"/>
    </location>
</feature>
<organism evidence="3 4">
    <name type="scientific">Mesorhabditis spiculigera</name>
    <dbReference type="NCBI Taxonomy" id="96644"/>
    <lineage>
        <taxon>Eukaryota</taxon>
        <taxon>Metazoa</taxon>
        <taxon>Ecdysozoa</taxon>
        <taxon>Nematoda</taxon>
        <taxon>Chromadorea</taxon>
        <taxon>Rhabditida</taxon>
        <taxon>Rhabditina</taxon>
        <taxon>Rhabditomorpha</taxon>
        <taxon>Rhabditoidea</taxon>
        <taxon>Rhabditidae</taxon>
        <taxon>Mesorhabditinae</taxon>
        <taxon>Mesorhabditis</taxon>
    </lineage>
</organism>
<accession>A0AA36D593</accession>
<comment type="caution">
    <text evidence="3">The sequence shown here is derived from an EMBL/GenBank/DDBJ whole genome shotgun (WGS) entry which is preliminary data.</text>
</comment>
<gene>
    <name evidence="3" type="ORF">MSPICULIGERA_LOCUS19495</name>
</gene>
<keyword evidence="1" id="KW-0472">Membrane</keyword>
<dbReference type="InterPro" id="IPR029213">
    <property type="entry name" value="Fusogen_EFF/AFF"/>
</dbReference>
<proteinExistence type="predicted"/>
<feature type="transmembrane region" description="Helical" evidence="1">
    <location>
        <begin position="468"/>
        <end position="488"/>
    </location>
</feature>
<protein>
    <submittedName>
        <fullName evidence="3">Uncharacterized protein</fullName>
    </submittedName>
</protein>
<keyword evidence="2" id="KW-0732">Signal</keyword>
<dbReference type="GO" id="GO:0000768">
    <property type="term" value="P:syncytium formation by plasma membrane fusion"/>
    <property type="evidence" value="ECO:0007669"/>
    <property type="project" value="TreeGrafter"/>
</dbReference>
<dbReference type="PANTHER" id="PTHR37415">
    <property type="entry name" value="EFF-1A"/>
    <property type="match status" value="1"/>
</dbReference>
<dbReference type="Pfam" id="PF14884">
    <property type="entry name" value="EFF-AFF"/>
    <property type="match status" value="2"/>
</dbReference>
<dbReference type="AlphaFoldDB" id="A0AA36D593"/>
<keyword evidence="4" id="KW-1185">Reference proteome</keyword>
<evidence type="ECO:0000313" key="3">
    <source>
        <dbReference type="EMBL" id="CAJ0581332.1"/>
    </source>
</evidence>
<evidence type="ECO:0000313" key="4">
    <source>
        <dbReference type="Proteomes" id="UP001177023"/>
    </source>
</evidence>
<evidence type="ECO:0000256" key="2">
    <source>
        <dbReference type="SAM" id="SignalP"/>
    </source>
</evidence>
<name>A0AA36D593_9BILA</name>
<dbReference type="Proteomes" id="UP001177023">
    <property type="component" value="Unassembled WGS sequence"/>
</dbReference>
<dbReference type="Gene3D" id="2.60.40.3980">
    <property type="entry name" value="Cell-cell fusogen EFF/AFF, domain 3"/>
    <property type="match status" value="1"/>
</dbReference>
<reference evidence="3" key="1">
    <citation type="submission" date="2023-06" db="EMBL/GenBank/DDBJ databases">
        <authorList>
            <person name="Delattre M."/>
        </authorList>
    </citation>
    <scope>NUCLEOTIDE SEQUENCE</scope>
    <source>
        <strain evidence="3">AF72</strain>
    </source>
</reference>
<keyword evidence="1" id="KW-1133">Transmembrane helix</keyword>
<dbReference type="GO" id="GO:0044291">
    <property type="term" value="C:cell-cell contact zone"/>
    <property type="evidence" value="ECO:0007669"/>
    <property type="project" value="TreeGrafter"/>
</dbReference>
<dbReference type="EMBL" id="CATQJA010002663">
    <property type="protein sequence ID" value="CAJ0581332.1"/>
    <property type="molecule type" value="Genomic_DNA"/>
</dbReference>
<dbReference type="InterPro" id="IPR043076">
    <property type="entry name" value="Fusogen_EFF/AFF_dom3"/>
</dbReference>
<feature type="chain" id="PRO_5041289046" evidence="2">
    <location>
        <begin position="19"/>
        <end position="533"/>
    </location>
</feature>
<feature type="signal peptide" evidence="2">
    <location>
        <begin position="1"/>
        <end position="18"/>
    </location>
</feature>
<sequence>MILRSFVLISCLARITTSLKCSSYLESRRDSSIRDIRLAENRTLCLRPIGAPSMIYAISVTNVWTQWALSARQDFVLADFELKNCHCDCRRNSEVCDKGQLKKECPDCLQITNSHPNAAGCDRNVEATSCCNVEAKNLRNISTFHLSHPILFYRLEISKWSENPAEARKLLSTDVWEEMNAGERHRLPIENITFELHTVPKAHNLEREVVLDLSSQQLIPLLYSHRCVDAFTRTASGALEVRDESCLPKLALDSCPDQRLLVQKITNRKIDFTRGQRATISEDERHVLLDGNLVLTLTIDDNNNQVEALEDTAKIDEMRDVRIEVDAWSRRHFHARLTGAQGTLQFTFVTLSLNASRYTVQYVVPTALANSESHWVSVALPASIREDSTVCVAPLGQPNHQLCAHAAYKETKATSWDFLPPSVFVGSCENCVGATSIVDRIAGAVGLLVPAKSLAKLFHGEPLQWTDLQALLLSALLLACGILICVLFKRIVVPLIDCLLCCLSPTGLFSRQGDRARKKHRYAAVSPLQTSQV</sequence>
<evidence type="ECO:0000256" key="1">
    <source>
        <dbReference type="SAM" id="Phobius"/>
    </source>
</evidence>